<name>A0A7T8EB69_9GAMM</name>
<dbReference type="EMBL" id="CP032664">
    <property type="protein sequence ID" value="QQO83144.1"/>
    <property type="molecule type" value="Genomic_DNA"/>
</dbReference>
<dbReference type="RefSeq" id="WP_335918061.1">
    <property type="nucleotide sequence ID" value="NZ_CP032664.1"/>
</dbReference>
<dbReference type="AlphaFoldDB" id="A0A7T8EB69"/>
<feature type="compositionally biased region" description="Low complexity" evidence="1">
    <location>
        <begin position="131"/>
        <end position="144"/>
    </location>
</feature>
<dbReference type="Pfam" id="PF25759">
    <property type="entry name" value="HP1_ORF34"/>
    <property type="match status" value="1"/>
</dbReference>
<evidence type="ECO:0000313" key="2">
    <source>
        <dbReference type="EMBL" id="QQO83144.1"/>
    </source>
</evidence>
<accession>A0A7T8EB69</accession>
<protein>
    <submittedName>
        <fullName evidence="2">Adenine glycosylase</fullName>
    </submittedName>
</protein>
<sequence>MIVLDQKAIALKSLRITASQELAAKDASGQTSSTDSAETGAKAKMLSVTGMLPFSMADHLSEIYSMAEAVEAGARKIYRISNRTASALGIKQVRFASKIEAVEQETTRQWAVSFHLQEYRSVPQKVEERQPQATASQQGATGAPVEQQDAPPQTEVELSGMFSFLKQLDDRIGQGGLADV</sequence>
<organism evidence="2">
    <name type="scientific">Shewanella algae</name>
    <dbReference type="NCBI Taxonomy" id="38313"/>
    <lineage>
        <taxon>Bacteria</taxon>
        <taxon>Pseudomonadati</taxon>
        <taxon>Pseudomonadota</taxon>
        <taxon>Gammaproteobacteria</taxon>
        <taxon>Alteromonadales</taxon>
        <taxon>Shewanellaceae</taxon>
        <taxon>Shewanella</taxon>
    </lineage>
</organism>
<evidence type="ECO:0000256" key="1">
    <source>
        <dbReference type="SAM" id="MobiDB-lite"/>
    </source>
</evidence>
<dbReference type="InterPro" id="IPR057869">
    <property type="entry name" value="HP1_YO34"/>
</dbReference>
<gene>
    <name evidence="2" type="ORF">D7032_07650</name>
</gene>
<reference evidence="2" key="1">
    <citation type="submission" date="2018-09" db="EMBL/GenBank/DDBJ databases">
        <title>Genome sequencing and analysis.</title>
        <authorList>
            <person name="Huang Y.-T."/>
        </authorList>
    </citation>
    <scope>NUCLEOTIDE SEQUENCE</scope>
    <source>
        <strain evidence="2">HIDE</strain>
    </source>
</reference>
<feature type="region of interest" description="Disordered" evidence="1">
    <location>
        <begin position="123"/>
        <end position="154"/>
    </location>
</feature>
<proteinExistence type="predicted"/>